<dbReference type="GO" id="GO:0009190">
    <property type="term" value="P:cyclic nucleotide biosynthetic process"/>
    <property type="evidence" value="ECO:0007669"/>
    <property type="project" value="InterPro"/>
</dbReference>
<organism evidence="9 10">
    <name type="scientific">Sinorhizobium fredii (strain USDA 257)</name>
    <dbReference type="NCBI Taxonomy" id="1185652"/>
    <lineage>
        <taxon>Bacteria</taxon>
        <taxon>Pseudomonadati</taxon>
        <taxon>Pseudomonadota</taxon>
        <taxon>Alphaproteobacteria</taxon>
        <taxon>Hyphomicrobiales</taxon>
        <taxon>Rhizobiaceae</taxon>
        <taxon>Sinorhizobium/Ensifer group</taxon>
        <taxon>Sinorhizobium</taxon>
    </lineage>
</organism>
<evidence type="ECO:0000256" key="2">
    <source>
        <dbReference type="ARBA" id="ARBA00022692"/>
    </source>
</evidence>
<dbReference type="CDD" id="cd07302">
    <property type="entry name" value="CHD"/>
    <property type="match status" value="1"/>
</dbReference>
<feature type="transmembrane region" description="Helical" evidence="7">
    <location>
        <begin position="46"/>
        <end position="63"/>
    </location>
</feature>
<reference evidence="9 10" key="1">
    <citation type="journal article" date="2012" name="J. Bacteriol.">
        <title>Complete genome sequence of the broad-host-range strain Sinorhizobium fredii USDA257.</title>
        <authorList>
            <person name="Schuldes J."/>
            <person name="Rodriguez Orbegoso M."/>
            <person name="Schmeisser C."/>
            <person name="Krishnan H.B."/>
            <person name="Daniel R."/>
            <person name="Streit W.R."/>
        </authorList>
    </citation>
    <scope>NUCLEOTIDE SEQUENCE [LARGE SCALE GENOMIC DNA]</scope>
    <source>
        <strain evidence="9 10">USDA 257</strain>
    </source>
</reference>
<evidence type="ECO:0000256" key="3">
    <source>
        <dbReference type="ARBA" id="ARBA00022741"/>
    </source>
</evidence>
<keyword evidence="2 7" id="KW-0812">Transmembrane</keyword>
<dbReference type="SMART" id="SM00044">
    <property type="entry name" value="CYCc"/>
    <property type="match status" value="1"/>
</dbReference>
<evidence type="ECO:0000313" key="9">
    <source>
        <dbReference type="EMBL" id="AFL50934.1"/>
    </source>
</evidence>
<dbReference type="GO" id="GO:0000166">
    <property type="term" value="F:nucleotide binding"/>
    <property type="evidence" value="ECO:0007669"/>
    <property type="project" value="UniProtKB-KW"/>
</dbReference>
<feature type="domain" description="Guanylate cyclase" evidence="8">
    <location>
        <begin position="223"/>
        <end position="349"/>
    </location>
</feature>
<dbReference type="GO" id="GO:0016020">
    <property type="term" value="C:membrane"/>
    <property type="evidence" value="ECO:0007669"/>
    <property type="project" value="UniProtKB-SubCell"/>
</dbReference>
<dbReference type="SUPFAM" id="SSF55073">
    <property type="entry name" value="Nucleotide cyclase"/>
    <property type="match status" value="1"/>
</dbReference>
<dbReference type="EC" id="4.6.1.1" evidence="9"/>
<dbReference type="InterPro" id="IPR029787">
    <property type="entry name" value="Nucleotide_cyclase"/>
</dbReference>
<feature type="transmembrane region" description="Helical" evidence="7">
    <location>
        <begin position="119"/>
        <end position="139"/>
    </location>
</feature>
<keyword evidence="3" id="KW-0547">Nucleotide-binding</keyword>
<dbReference type="PROSITE" id="PS50125">
    <property type="entry name" value="GUANYLATE_CYCLASE_2"/>
    <property type="match status" value="1"/>
</dbReference>
<proteinExistence type="predicted"/>
<dbReference type="PANTHER" id="PTHR11920:SF335">
    <property type="entry name" value="GUANYLATE CYCLASE"/>
    <property type="match status" value="1"/>
</dbReference>
<dbReference type="InterPro" id="IPR001054">
    <property type="entry name" value="A/G_cyclase"/>
</dbReference>
<dbReference type="Gene3D" id="3.30.70.1230">
    <property type="entry name" value="Nucleotide cyclase"/>
    <property type="match status" value="1"/>
</dbReference>
<feature type="transmembrane region" description="Helical" evidence="7">
    <location>
        <begin position="94"/>
        <end position="112"/>
    </location>
</feature>
<dbReference type="PATRIC" id="fig|1185652.3.peg.2440"/>
<evidence type="ECO:0000256" key="7">
    <source>
        <dbReference type="SAM" id="Phobius"/>
    </source>
</evidence>
<dbReference type="GO" id="GO:0035556">
    <property type="term" value="P:intracellular signal transduction"/>
    <property type="evidence" value="ECO:0007669"/>
    <property type="project" value="InterPro"/>
</dbReference>
<dbReference type="EMBL" id="CP003563">
    <property type="protein sequence ID" value="AFL50934.1"/>
    <property type="molecule type" value="Genomic_DNA"/>
</dbReference>
<dbReference type="STRING" id="1185652.USDA257_c23570"/>
<sequence>MEQSTEDGSLDVKIAVRMADTGYVLAFLTGLAFAPVGYFLFSSAEFALLSVGFSVAYLLLPFASKVAPSWAVRLFFILLLTLHYALVLLCVGPYAGVEAFTVCLAALPLLLFAKTERQLLWVAYGTIAAGVVAVELIAIRQPPFLVLEQSDRTSAYIANIVTVAIVMSFLLFSYSRSSIANYIKLQKERSKSEQMLRELVPADVAQHLLRGESVPAQSHGECTVLFADLVHFTDLAENLSPVHLVELLNGIFSDIDSLCERHGIEKIKTIGDCYMCATGIFPQQNRIVGIAMVSIGIVNVVNHWGEKTGYPLSVRIGICTGQVISGVIGRKRPLFDIWGQTVNVAQLMETKSTGNCILVSESTRWRLREHFSFEPVPDVWSKSGHSLHAYRLVPSGSSLESSMAEG</sequence>
<comment type="subcellular location">
    <subcellularLocation>
        <location evidence="1">Membrane</location>
    </subcellularLocation>
</comment>
<evidence type="ECO:0000256" key="6">
    <source>
        <dbReference type="ARBA" id="ARBA00023239"/>
    </source>
</evidence>
<dbReference type="eggNOG" id="COG2114">
    <property type="taxonomic scope" value="Bacteria"/>
</dbReference>
<accession>I3X4X8</accession>
<evidence type="ECO:0000259" key="8">
    <source>
        <dbReference type="PROSITE" id="PS50125"/>
    </source>
</evidence>
<evidence type="ECO:0000313" key="10">
    <source>
        <dbReference type="Proteomes" id="UP000006180"/>
    </source>
</evidence>
<dbReference type="KEGG" id="sfd:USDA257_c23570"/>
<evidence type="ECO:0000256" key="4">
    <source>
        <dbReference type="ARBA" id="ARBA00022989"/>
    </source>
</evidence>
<keyword evidence="4 7" id="KW-1133">Transmembrane helix</keyword>
<dbReference type="PANTHER" id="PTHR11920">
    <property type="entry name" value="GUANYLYL CYCLASE"/>
    <property type="match status" value="1"/>
</dbReference>
<keyword evidence="5 7" id="KW-0472">Membrane</keyword>
<dbReference type="GO" id="GO:0004016">
    <property type="term" value="F:adenylate cyclase activity"/>
    <property type="evidence" value="ECO:0007669"/>
    <property type="project" value="UniProtKB-EC"/>
</dbReference>
<keyword evidence="6 9" id="KW-0456">Lyase</keyword>
<protein>
    <submittedName>
        <fullName evidence="9">Adenylate cyclase Cya</fullName>
        <ecNumber evidence="9">4.6.1.1</ecNumber>
    </submittedName>
</protein>
<gene>
    <name evidence="9" type="primary">cya4</name>
    <name evidence="9" type="ORF">USDA257_c23570</name>
</gene>
<feature type="transmembrane region" description="Helical" evidence="7">
    <location>
        <begin position="21"/>
        <end position="40"/>
    </location>
</feature>
<evidence type="ECO:0000256" key="5">
    <source>
        <dbReference type="ARBA" id="ARBA00023136"/>
    </source>
</evidence>
<evidence type="ECO:0000256" key="1">
    <source>
        <dbReference type="ARBA" id="ARBA00004370"/>
    </source>
</evidence>
<name>I3X4X8_SINF2</name>
<dbReference type="InterPro" id="IPR050401">
    <property type="entry name" value="Cyclic_nucleotide_synthase"/>
</dbReference>
<feature type="transmembrane region" description="Helical" evidence="7">
    <location>
        <begin position="154"/>
        <end position="174"/>
    </location>
</feature>
<dbReference type="Proteomes" id="UP000006180">
    <property type="component" value="Chromosome"/>
</dbReference>
<dbReference type="RefSeq" id="WP_014763104.1">
    <property type="nucleotide sequence ID" value="NC_018000.1"/>
</dbReference>
<dbReference type="AlphaFoldDB" id="I3X4X8"/>
<dbReference type="HOGENOM" id="CLU_677745_0_0_5"/>
<dbReference type="Pfam" id="PF00211">
    <property type="entry name" value="Guanylate_cyc"/>
    <property type="match status" value="1"/>
</dbReference>
<feature type="transmembrane region" description="Helical" evidence="7">
    <location>
        <begin position="70"/>
        <end position="88"/>
    </location>
</feature>